<gene>
    <name evidence="1" type="ORF">SAMN05518683_11769</name>
</gene>
<dbReference type="EMBL" id="FOXD01000017">
    <property type="protein sequence ID" value="SFQ11433.1"/>
    <property type="molecule type" value="Genomic_DNA"/>
</dbReference>
<protein>
    <submittedName>
        <fullName evidence="1">Uncharacterized protein</fullName>
    </submittedName>
</protein>
<keyword evidence="2" id="KW-1185">Reference proteome</keyword>
<evidence type="ECO:0000313" key="1">
    <source>
        <dbReference type="EMBL" id="SFQ11433.1"/>
    </source>
</evidence>
<sequence length="207" mass="24514">MGGIIAFLVARDQIKKQQNQNLRETLAMELPVLTGLELECSKVLKQLKTVETNYEMFKGKEATYIVSLDALIWSRWEKIHYINDPVLQEELILHREALERNIEVFDININPLIEQLKQKRRQARKMNPLDNGFDQLELEISKENNYLEAIKNDKVQYLKELPFCIEKTQKILNNISIRKTKIHDILKKSNYYNKELLSNPQEFKVDR</sequence>
<accession>A0A1I5VVJ9</accession>
<dbReference type="Proteomes" id="UP000198892">
    <property type="component" value="Unassembled WGS sequence"/>
</dbReference>
<proteinExistence type="predicted"/>
<name>A0A1I5VVJ9_9BACI</name>
<dbReference type="AlphaFoldDB" id="A0A1I5VVJ9"/>
<organism evidence="1 2">
    <name type="scientific">Salibacterium halotolerans</name>
    <dbReference type="NCBI Taxonomy" id="1884432"/>
    <lineage>
        <taxon>Bacteria</taxon>
        <taxon>Bacillati</taxon>
        <taxon>Bacillota</taxon>
        <taxon>Bacilli</taxon>
        <taxon>Bacillales</taxon>
        <taxon>Bacillaceae</taxon>
    </lineage>
</organism>
<evidence type="ECO:0000313" key="2">
    <source>
        <dbReference type="Proteomes" id="UP000198892"/>
    </source>
</evidence>
<reference evidence="2" key="1">
    <citation type="submission" date="2016-10" db="EMBL/GenBank/DDBJ databases">
        <authorList>
            <person name="Varghese N."/>
            <person name="Submissions S."/>
        </authorList>
    </citation>
    <scope>NUCLEOTIDE SEQUENCE [LARGE SCALE GENOMIC DNA]</scope>
    <source>
        <strain evidence="2">S7</strain>
    </source>
</reference>